<comment type="caution">
    <text evidence="1">The sequence shown here is derived from an EMBL/GenBank/DDBJ whole genome shotgun (WGS) entry which is preliminary data.</text>
</comment>
<sequence>MTMTVTPAPLPLPDLSPYGGGTWQSYPRESAGTTFLVYRAVLTDPAYAFFTAPDEVCSVCTTDCDFSITYACELCDNHICHECGLAYHGCDLNC</sequence>
<evidence type="ECO:0000313" key="2">
    <source>
        <dbReference type="Proteomes" id="UP001596223"/>
    </source>
</evidence>
<accession>A0ABW1JVD2</accession>
<evidence type="ECO:0000313" key="1">
    <source>
        <dbReference type="EMBL" id="MFC6013175.1"/>
    </source>
</evidence>
<name>A0ABW1JVD2_9NOCA</name>
<proteinExistence type="predicted"/>
<organism evidence="1 2">
    <name type="scientific">Nocardia lasii</name>
    <dbReference type="NCBI Taxonomy" id="1616107"/>
    <lineage>
        <taxon>Bacteria</taxon>
        <taxon>Bacillati</taxon>
        <taxon>Actinomycetota</taxon>
        <taxon>Actinomycetes</taxon>
        <taxon>Mycobacteriales</taxon>
        <taxon>Nocardiaceae</taxon>
        <taxon>Nocardia</taxon>
    </lineage>
</organism>
<keyword evidence="2" id="KW-1185">Reference proteome</keyword>
<protein>
    <submittedName>
        <fullName evidence="1">Uncharacterized protein</fullName>
    </submittedName>
</protein>
<dbReference type="EMBL" id="JBHSQN010000013">
    <property type="protein sequence ID" value="MFC6013175.1"/>
    <property type="molecule type" value="Genomic_DNA"/>
</dbReference>
<dbReference type="RefSeq" id="WP_378607945.1">
    <property type="nucleotide sequence ID" value="NZ_JBHSQN010000013.1"/>
</dbReference>
<reference evidence="2" key="1">
    <citation type="journal article" date="2019" name="Int. J. Syst. Evol. Microbiol.">
        <title>The Global Catalogue of Microorganisms (GCM) 10K type strain sequencing project: providing services to taxonomists for standard genome sequencing and annotation.</title>
        <authorList>
            <consortium name="The Broad Institute Genomics Platform"/>
            <consortium name="The Broad Institute Genome Sequencing Center for Infectious Disease"/>
            <person name="Wu L."/>
            <person name="Ma J."/>
        </authorList>
    </citation>
    <scope>NUCLEOTIDE SEQUENCE [LARGE SCALE GENOMIC DNA]</scope>
    <source>
        <strain evidence="2">CCUG 36956</strain>
    </source>
</reference>
<gene>
    <name evidence="1" type="ORF">ACFP3H_19140</name>
</gene>
<dbReference type="Proteomes" id="UP001596223">
    <property type="component" value="Unassembled WGS sequence"/>
</dbReference>